<name>A2EWG5_TRIV3</name>
<sequence>MDSKEMKNFLHSVSKPNHHSNVKARIQKELTEIKKQFLKEDNTSSTVLLPIAKLAFLTIVGVNVDFEAKEIMR</sequence>
<accession>A2EWG5</accession>
<dbReference type="AlphaFoldDB" id="A2EWG5"/>
<dbReference type="RefSeq" id="XP_001315215.1">
    <property type="nucleotide sequence ID" value="XM_001315180.1"/>
</dbReference>
<dbReference type="KEGG" id="tva:4760827"/>
<protein>
    <submittedName>
        <fullName evidence="2">Uncharacterized protein</fullName>
    </submittedName>
</protein>
<dbReference type="VEuPathDB" id="TrichDB:TVAGG3_0877040"/>
<proteinExistence type="predicted"/>
<dbReference type="EMBL" id="DS113518">
    <property type="protein sequence ID" value="EAY02992.1"/>
    <property type="molecule type" value="Genomic_DNA"/>
</dbReference>
<dbReference type="SMR" id="A2EWG5"/>
<gene>
    <name evidence="2" type="ORF">TVAG_325640</name>
</gene>
<dbReference type="VEuPathDB" id="TrichDB:TVAG_325640"/>
<dbReference type="InParanoid" id="A2EWG5"/>
<dbReference type="Proteomes" id="UP000001542">
    <property type="component" value="Unassembled WGS sequence"/>
</dbReference>
<keyword evidence="3" id="KW-1185">Reference proteome</keyword>
<reference evidence="2" key="2">
    <citation type="journal article" date="2007" name="Science">
        <title>Draft genome sequence of the sexually transmitted pathogen Trichomonas vaginalis.</title>
        <authorList>
            <person name="Carlton J.M."/>
            <person name="Hirt R.P."/>
            <person name="Silva J.C."/>
            <person name="Delcher A.L."/>
            <person name="Schatz M."/>
            <person name="Zhao Q."/>
            <person name="Wortman J.R."/>
            <person name="Bidwell S.L."/>
            <person name="Alsmark U.C.M."/>
            <person name="Besteiro S."/>
            <person name="Sicheritz-Ponten T."/>
            <person name="Noel C.J."/>
            <person name="Dacks J.B."/>
            <person name="Foster P.G."/>
            <person name="Simillion C."/>
            <person name="Van de Peer Y."/>
            <person name="Miranda-Saavedra D."/>
            <person name="Barton G.J."/>
            <person name="Westrop G.D."/>
            <person name="Mueller S."/>
            <person name="Dessi D."/>
            <person name="Fiori P.L."/>
            <person name="Ren Q."/>
            <person name="Paulsen I."/>
            <person name="Zhang H."/>
            <person name="Bastida-Corcuera F.D."/>
            <person name="Simoes-Barbosa A."/>
            <person name="Brown M.T."/>
            <person name="Hayes R.D."/>
            <person name="Mukherjee M."/>
            <person name="Okumura C.Y."/>
            <person name="Schneider R."/>
            <person name="Smith A.J."/>
            <person name="Vanacova S."/>
            <person name="Villalvazo M."/>
            <person name="Haas B.J."/>
            <person name="Pertea M."/>
            <person name="Feldblyum T.V."/>
            <person name="Utterback T.R."/>
            <person name="Shu C.L."/>
            <person name="Osoegawa K."/>
            <person name="de Jong P.J."/>
            <person name="Hrdy I."/>
            <person name="Horvathova L."/>
            <person name="Zubacova Z."/>
            <person name="Dolezal P."/>
            <person name="Malik S.B."/>
            <person name="Logsdon J.M. Jr."/>
            <person name="Henze K."/>
            <person name="Gupta A."/>
            <person name="Wang C.C."/>
            <person name="Dunne R.L."/>
            <person name="Upcroft J.A."/>
            <person name="Upcroft P."/>
            <person name="White O."/>
            <person name="Salzberg S.L."/>
            <person name="Tang P."/>
            <person name="Chiu C.-H."/>
            <person name="Lee Y.-S."/>
            <person name="Embley T.M."/>
            <person name="Coombs G.H."/>
            <person name="Mottram J.C."/>
            <person name="Tachezy J."/>
            <person name="Fraser-Liggett C.M."/>
            <person name="Johnson P.J."/>
        </authorList>
    </citation>
    <scope>NUCLEOTIDE SEQUENCE [LARGE SCALE GENOMIC DNA]</scope>
    <source>
        <strain evidence="2">G3</strain>
    </source>
</reference>
<evidence type="ECO:0000256" key="1">
    <source>
        <dbReference type="SAM" id="MobiDB-lite"/>
    </source>
</evidence>
<evidence type="ECO:0000313" key="3">
    <source>
        <dbReference type="Proteomes" id="UP000001542"/>
    </source>
</evidence>
<evidence type="ECO:0000313" key="2">
    <source>
        <dbReference type="EMBL" id="EAY02992.1"/>
    </source>
</evidence>
<organism evidence="2 3">
    <name type="scientific">Trichomonas vaginalis (strain ATCC PRA-98 / G3)</name>
    <dbReference type="NCBI Taxonomy" id="412133"/>
    <lineage>
        <taxon>Eukaryota</taxon>
        <taxon>Metamonada</taxon>
        <taxon>Parabasalia</taxon>
        <taxon>Trichomonadida</taxon>
        <taxon>Trichomonadidae</taxon>
        <taxon>Trichomonas</taxon>
    </lineage>
</organism>
<dbReference type="InterPro" id="IPR011989">
    <property type="entry name" value="ARM-like"/>
</dbReference>
<reference evidence="2" key="1">
    <citation type="submission" date="2006-10" db="EMBL/GenBank/DDBJ databases">
        <authorList>
            <person name="Amadeo P."/>
            <person name="Zhao Q."/>
            <person name="Wortman J."/>
            <person name="Fraser-Liggett C."/>
            <person name="Carlton J."/>
        </authorList>
    </citation>
    <scope>NUCLEOTIDE SEQUENCE</scope>
    <source>
        <strain evidence="2">G3</strain>
    </source>
</reference>
<dbReference type="Gene3D" id="1.25.10.10">
    <property type="entry name" value="Leucine-rich Repeat Variant"/>
    <property type="match status" value="1"/>
</dbReference>
<feature type="region of interest" description="Disordered" evidence="1">
    <location>
        <begin position="1"/>
        <end position="21"/>
    </location>
</feature>